<dbReference type="Proteomes" id="UP001595593">
    <property type="component" value="Unassembled WGS sequence"/>
</dbReference>
<accession>A0ABV7G494</accession>
<gene>
    <name evidence="2" type="ORF">ACFOD4_14905</name>
</gene>
<keyword evidence="1" id="KW-0472">Membrane</keyword>
<keyword evidence="3" id="KW-1185">Reference proteome</keyword>
<sequence>MGWLLLLLAGMPLLALMGRFSASPGAVRVLLAGIWATATFAGEDAAAALAATLVLYLSHRFGRRRPRERYDPAPR</sequence>
<comment type="caution">
    <text evidence="2">The sequence shown here is derived from an EMBL/GenBank/DDBJ whole genome shotgun (WGS) entry which is preliminary data.</text>
</comment>
<protein>
    <submittedName>
        <fullName evidence="2">Uncharacterized protein</fullName>
    </submittedName>
</protein>
<dbReference type="RefSeq" id="WP_379597621.1">
    <property type="nucleotide sequence ID" value="NZ_JBHRTN010000018.1"/>
</dbReference>
<proteinExistence type="predicted"/>
<evidence type="ECO:0000313" key="3">
    <source>
        <dbReference type="Proteomes" id="UP001595593"/>
    </source>
</evidence>
<keyword evidence="1" id="KW-1133">Transmembrane helix</keyword>
<evidence type="ECO:0000313" key="2">
    <source>
        <dbReference type="EMBL" id="MFC3126354.1"/>
    </source>
</evidence>
<dbReference type="EMBL" id="JBHRTN010000018">
    <property type="protein sequence ID" value="MFC3126354.1"/>
    <property type="molecule type" value="Genomic_DNA"/>
</dbReference>
<name>A0ABV7G494_9PROT</name>
<reference evidence="3" key="1">
    <citation type="journal article" date="2019" name="Int. J. Syst. Evol. Microbiol.">
        <title>The Global Catalogue of Microorganisms (GCM) 10K type strain sequencing project: providing services to taxonomists for standard genome sequencing and annotation.</title>
        <authorList>
            <consortium name="The Broad Institute Genomics Platform"/>
            <consortium name="The Broad Institute Genome Sequencing Center for Infectious Disease"/>
            <person name="Wu L."/>
            <person name="Ma J."/>
        </authorList>
    </citation>
    <scope>NUCLEOTIDE SEQUENCE [LARGE SCALE GENOMIC DNA]</scope>
    <source>
        <strain evidence="3">KCTC 52094</strain>
    </source>
</reference>
<organism evidence="2 3">
    <name type="scientific">Teichococcus globiformis</name>
    <dbReference type="NCBI Taxonomy" id="2307229"/>
    <lineage>
        <taxon>Bacteria</taxon>
        <taxon>Pseudomonadati</taxon>
        <taxon>Pseudomonadota</taxon>
        <taxon>Alphaproteobacteria</taxon>
        <taxon>Acetobacterales</taxon>
        <taxon>Roseomonadaceae</taxon>
        <taxon>Roseomonas</taxon>
    </lineage>
</organism>
<keyword evidence="1" id="KW-0812">Transmembrane</keyword>
<evidence type="ECO:0000256" key="1">
    <source>
        <dbReference type="SAM" id="Phobius"/>
    </source>
</evidence>
<feature type="transmembrane region" description="Helical" evidence="1">
    <location>
        <begin position="32"/>
        <end position="57"/>
    </location>
</feature>